<dbReference type="AlphaFoldDB" id="A0A2T7NF94"/>
<evidence type="ECO:0000256" key="1">
    <source>
        <dbReference type="SAM" id="MobiDB-lite"/>
    </source>
</evidence>
<feature type="compositionally biased region" description="Basic and acidic residues" evidence="1">
    <location>
        <begin position="79"/>
        <end position="88"/>
    </location>
</feature>
<dbReference type="Proteomes" id="UP000245119">
    <property type="component" value="Linkage Group LG13"/>
</dbReference>
<evidence type="ECO:0000313" key="3">
    <source>
        <dbReference type="Proteomes" id="UP000245119"/>
    </source>
</evidence>
<accession>A0A2T7NF94</accession>
<feature type="region of interest" description="Disordered" evidence="1">
    <location>
        <begin position="607"/>
        <end position="632"/>
    </location>
</feature>
<feature type="region of interest" description="Disordered" evidence="1">
    <location>
        <begin position="332"/>
        <end position="361"/>
    </location>
</feature>
<comment type="caution">
    <text evidence="2">The sequence shown here is derived from an EMBL/GenBank/DDBJ whole genome shotgun (WGS) entry which is preliminary data.</text>
</comment>
<keyword evidence="3" id="KW-1185">Reference proteome</keyword>
<dbReference type="EMBL" id="PZQS01000013">
    <property type="protein sequence ID" value="PVD19857.1"/>
    <property type="molecule type" value="Genomic_DNA"/>
</dbReference>
<proteinExistence type="predicted"/>
<organism evidence="2 3">
    <name type="scientific">Pomacea canaliculata</name>
    <name type="common">Golden apple snail</name>
    <dbReference type="NCBI Taxonomy" id="400727"/>
    <lineage>
        <taxon>Eukaryota</taxon>
        <taxon>Metazoa</taxon>
        <taxon>Spiralia</taxon>
        <taxon>Lophotrochozoa</taxon>
        <taxon>Mollusca</taxon>
        <taxon>Gastropoda</taxon>
        <taxon>Caenogastropoda</taxon>
        <taxon>Architaenioglossa</taxon>
        <taxon>Ampullarioidea</taxon>
        <taxon>Ampullariidae</taxon>
        <taxon>Pomacea</taxon>
    </lineage>
</organism>
<feature type="compositionally biased region" description="Low complexity" evidence="1">
    <location>
        <begin position="27"/>
        <end position="40"/>
    </location>
</feature>
<feature type="compositionally biased region" description="Low complexity" evidence="1">
    <location>
        <begin position="332"/>
        <end position="346"/>
    </location>
</feature>
<feature type="region of interest" description="Disordered" evidence="1">
    <location>
        <begin position="884"/>
        <end position="923"/>
    </location>
</feature>
<evidence type="ECO:0000313" key="2">
    <source>
        <dbReference type="EMBL" id="PVD19857.1"/>
    </source>
</evidence>
<gene>
    <name evidence="2" type="ORF">C0Q70_20350</name>
</gene>
<reference evidence="2 3" key="1">
    <citation type="submission" date="2018-04" db="EMBL/GenBank/DDBJ databases">
        <title>The genome of golden apple snail Pomacea canaliculata provides insight into stress tolerance and invasive adaptation.</title>
        <authorList>
            <person name="Liu C."/>
            <person name="Liu B."/>
            <person name="Ren Y."/>
            <person name="Zhang Y."/>
            <person name="Wang H."/>
            <person name="Li S."/>
            <person name="Jiang F."/>
            <person name="Yin L."/>
            <person name="Zhang G."/>
            <person name="Qian W."/>
            <person name="Fan W."/>
        </authorList>
    </citation>
    <scope>NUCLEOTIDE SEQUENCE [LARGE SCALE GENOMIC DNA]</scope>
    <source>
        <strain evidence="2">SZHN2017</strain>
        <tissue evidence="2">Muscle</tissue>
    </source>
</reference>
<dbReference type="OrthoDB" id="6497308at2759"/>
<protein>
    <submittedName>
        <fullName evidence="2">Uncharacterized protein</fullName>
    </submittedName>
</protein>
<feature type="compositionally biased region" description="Low complexity" evidence="1">
    <location>
        <begin position="911"/>
        <end position="923"/>
    </location>
</feature>
<name>A0A2T7NF94_POMCA</name>
<feature type="region of interest" description="Disordered" evidence="1">
    <location>
        <begin position="1"/>
        <end position="90"/>
    </location>
</feature>
<sequence>MPVRVKPEPQDSNVPHPTLHRSNVDGALSSSQASALSFSKSQHRDNTGISAMPDTGRVPTGTFPEVGQPGKQGSTGDATQKEKEKAPQEDSIDFDSIRGVFGWATVDGINVPYIIRKYRKFVAVRIVEKKILSKYPNSFPDELGKKEPLISYFVTEAEANLLNEINTVHCSFEYGHQPFTTKDLIVDLVEFEEFYNLVKKTFPEDVLATMTGHSNLAGVDDKKVELSKVCGWIQINNTVTPYIIRPAGKFVPLSVIVYAAGLLTKERVEGLSPTSEECGFLNATCQAAGFDFSFGKNTKLIHIAEVVQRCKVRVFELPFDNPLQHAQYLDSLQQSSQSTDQGSDGLLQAPPVRFPGQPNLSSSMTLPYRSMPLSNGPPNMNPFMPMPYNPFASMLNMIYPSPPTSSVPKQNNQTFMHLPQVSQASKLPVHSLSSQLPLSSPASSLQNSSMNCIKPRHMPAPAEGVVQLSTASQGQRPANTFAPQPARLGVHTGLDMCLRPSHVLTSQSGFLPGGQPPPYRPPPPYCPPPAHMVQQSGHHHPPTGLPCNFSTCLLPSNTSPMVEPSSRMLYPGGGPLMRGAVPIVGFPPPSGISGGPGGIQLSTGTIQLPGHPASGTRESPRSTGLSPAADSLSLARHSPVVPAQSNHTIHARDAAVRLSSLTGSPPVSTLVQERSRTSSPQSHLRLVSEITAVLVSGKSISCLVRNFPDRQGKFCLVEAVSKLYFPQCKLPEFVHALQNVLKIDLPLCSEEEAKAFIHFYNLPVTTLNDNHMIHLDDLTKFFPQMSYMFGQPETTKSTTALPITTRRNSGSDSTVLRSPTTPFTVMLTSSDSGEVINIDSDPPTPDLSSPGQELAGAGVKRGALGVLSAPGGKQPCHRLEEMVEKLKQTQPTAPDEKDAPTGLPGAEDRSALSSSSGSVIVID</sequence>